<feature type="signal peptide" evidence="1">
    <location>
        <begin position="1"/>
        <end position="28"/>
    </location>
</feature>
<sequence length="234" mass="24621">MRQRTRAGIGSLAAALFLSLVPFSGAVADGYWQCVPFARLISGIQIFGDARTWWGQARGRYETGYTPKAGSVLCFQPTGRMRLGHVAVVSQVLTDRVIQITHANWSVIEGTRGKVEKDVTVVDVSPQGDWSAVKVWYDPARDLGSTVYPTHGFIYQNAQAIAVASASEKVGKAGSAAMAMAQSAVGTVSAAVRPGASPFGLITQAADATDRIAALIAAATTQGPPSADERDGPR</sequence>
<feature type="chain" id="PRO_5044197778" evidence="1">
    <location>
        <begin position="29"/>
        <end position="234"/>
    </location>
</feature>
<evidence type="ECO:0000313" key="3">
    <source>
        <dbReference type="EMBL" id="XDO95621.1"/>
    </source>
</evidence>
<dbReference type="RefSeq" id="WP_369058468.1">
    <property type="nucleotide sequence ID" value="NZ_CP158375.1"/>
</dbReference>
<reference evidence="3" key="1">
    <citation type="submission" date="2024-06" db="EMBL/GenBank/DDBJ databases">
        <title>Caulobacter inopinatus, sp. nov.</title>
        <authorList>
            <person name="Donachie S.P."/>
        </authorList>
    </citation>
    <scope>NUCLEOTIDE SEQUENCE</scope>
    <source>
        <strain evidence="3">73W</strain>
    </source>
</reference>
<accession>A0AB39KQ42</accession>
<dbReference type="InterPro" id="IPR007921">
    <property type="entry name" value="CHAP_dom"/>
</dbReference>
<keyword evidence="1" id="KW-0732">Signal</keyword>
<dbReference type="AlphaFoldDB" id="A0AB39KQ42"/>
<name>A0AB39KQ42_9CAUL</name>
<evidence type="ECO:0000259" key="2">
    <source>
        <dbReference type="PROSITE" id="PS50911"/>
    </source>
</evidence>
<dbReference type="Gene3D" id="3.90.1720.10">
    <property type="entry name" value="endopeptidase domain like (from Nostoc punctiforme)"/>
    <property type="match status" value="1"/>
</dbReference>
<evidence type="ECO:0000256" key="1">
    <source>
        <dbReference type="SAM" id="SignalP"/>
    </source>
</evidence>
<dbReference type="InterPro" id="IPR038765">
    <property type="entry name" value="Papain-like_cys_pep_sf"/>
</dbReference>
<dbReference type="EMBL" id="CP158375">
    <property type="protein sequence ID" value="XDO95621.1"/>
    <property type="molecule type" value="Genomic_DNA"/>
</dbReference>
<organism evidence="3">
    <name type="scientific">Caulobacter sp. 73W</name>
    <dbReference type="NCBI Taxonomy" id="3161137"/>
    <lineage>
        <taxon>Bacteria</taxon>
        <taxon>Pseudomonadati</taxon>
        <taxon>Pseudomonadota</taxon>
        <taxon>Alphaproteobacteria</taxon>
        <taxon>Caulobacterales</taxon>
        <taxon>Caulobacteraceae</taxon>
        <taxon>Caulobacter</taxon>
    </lineage>
</organism>
<gene>
    <name evidence="3" type="ORF">ABOZ73_12495</name>
</gene>
<protein>
    <submittedName>
        <fullName evidence="3">CHAP domain-containing protein</fullName>
    </submittedName>
</protein>
<dbReference type="Pfam" id="PF05257">
    <property type="entry name" value="CHAP"/>
    <property type="match status" value="1"/>
</dbReference>
<proteinExistence type="predicted"/>
<dbReference type="PROSITE" id="PS50911">
    <property type="entry name" value="CHAP"/>
    <property type="match status" value="1"/>
</dbReference>
<dbReference type="SUPFAM" id="SSF54001">
    <property type="entry name" value="Cysteine proteinases"/>
    <property type="match status" value="1"/>
</dbReference>
<feature type="domain" description="Peptidase C51" evidence="2">
    <location>
        <begin position="9"/>
        <end position="134"/>
    </location>
</feature>